<protein>
    <submittedName>
        <fullName evidence="10">ABC transporter permease</fullName>
    </submittedName>
</protein>
<feature type="domain" description="ABC3 transporter permease C-terminal" evidence="8">
    <location>
        <begin position="274"/>
        <end position="382"/>
    </location>
</feature>
<evidence type="ECO:0000259" key="8">
    <source>
        <dbReference type="Pfam" id="PF02687"/>
    </source>
</evidence>
<feature type="transmembrane region" description="Helical" evidence="7">
    <location>
        <begin position="315"/>
        <end position="339"/>
    </location>
</feature>
<dbReference type="EMBL" id="JACWMW010000003">
    <property type="protein sequence ID" value="MBD1386915.1"/>
    <property type="molecule type" value="Genomic_DNA"/>
</dbReference>
<keyword evidence="2" id="KW-1003">Cell membrane</keyword>
<dbReference type="Pfam" id="PF12704">
    <property type="entry name" value="MacB_PCD"/>
    <property type="match status" value="1"/>
</dbReference>
<proteinExistence type="inferred from homology"/>
<feature type="domain" description="MacB-like periplasmic core" evidence="9">
    <location>
        <begin position="23"/>
        <end position="231"/>
    </location>
</feature>
<gene>
    <name evidence="10" type="ORF">IDJ75_16640</name>
</gene>
<sequence length="392" mass="44101">MIKHLFKLIWNKKKQNFLLITEILVSFMVIFAVFILVVNYYQHYKQPMGFEYDHVWVVNYQSDVKIKDKDSLDVYYKTILSNIKAMPQVQEVSFASSNVPFSANTHMNNVDYKKVHVNRVNYYTAGDAYDKVLNMKVTEGRWFGKQDDAATVKPVIINRTLRQQLFGNGKALGEKVGGNDSKRIIVGVVEDVKAKGDYQEAGLAMYERIDTSSNDGRGRILVKVNANADAAFESRLYKLMASNSNNSGIEIEHLTDKRKTINNTTLIPMIILLVVACFLIINVALGLFGVLWYNINKRKGEIGLRRAIGASGDSVSWQLVTESMILATLALFIGIFFAVQFPLLNVFDLPASVYLTAILLSVMFIYLLVLICSLYPGKQASAILPAIALHEE</sequence>
<reference evidence="10 11" key="1">
    <citation type="submission" date="2020-09" db="EMBL/GenBank/DDBJ databases">
        <title>Novel species of Mucilaginibacter isolated from a glacier on the Tibetan Plateau.</title>
        <authorList>
            <person name="Liu Q."/>
            <person name="Xin Y.-H."/>
        </authorList>
    </citation>
    <scope>NUCLEOTIDE SEQUENCE [LARGE SCALE GENOMIC DNA]</scope>
    <source>
        <strain evidence="10 11">CGMCC 1.13878</strain>
    </source>
</reference>
<evidence type="ECO:0000256" key="2">
    <source>
        <dbReference type="ARBA" id="ARBA00022475"/>
    </source>
</evidence>
<dbReference type="InterPro" id="IPR003838">
    <property type="entry name" value="ABC3_permease_C"/>
</dbReference>
<evidence type="ECO:0000313" key="11">
    <source>
        <dbReference type="Proteomes" id="UP000618754"/>
    </source>
</evidence>
<evidence type="ECO:0000256" key="4">
    <source>
        <dbReference type="ARBA" id="ARBA00022989"/>
    </source>
</evidence>
<keyword evidence="3 7" id="KW-0812">Transmembrane</keyword>
<comment type="caution">
    <text evidence="10">The sequence shown here is derived from an EMBL/GenBank/DDBJ whole genome shotgun (WGS) entry which is preliminary data.</text>
</comment>
<evidence type="ECO:0000256" key="5">
    <source>
        <dbReference type="ARBA" id="ARBA00023136"/>
    </source>
</evidence>
<dbReference type="Pfam" id="PF02687">
    <property type="entry name" value="FtsX"/>
    <property type="match status" value="1"/>
</dbReference>
<evidence type="ECO:0000256" key="6">
    <source>
        <dbReference type="ARBA" id="ARBA00038076"/>
    </source>
</evidence>
<dbReference type="InterPro" id="IPR050250">
    <property type="entry name" value="Macrolide_Exporter_MacB"/>
</dbReference>
<feature type="transmembrane region" description="Helical" evidence="7">
    <location>
        <begin position="266"/>
        <end position="294"/>
    </location>
</feature>
<keyword evidence="5 7" id="KW-0472">Membrane</keyword>
<dbReference type="Proteomes" id="UP000618754">
    <property type="component" value="Unassembled WGS sequence"/>
</dbReference>
<comment type="similarity">
    <text evidence="6">Belongs to the ABC-4 integral membrane protein family.</text>
</comment>
<dbReference type="RefSeq" id="WP_191176734.1">
    <property type="nucleotide sequence ID" value="NZ_JACWMW010000003.1"/>
</dbReference>
<evidence type="ECO:0000256" key="1">
    <source>
        <dbReference type="ARBA" id="ARBA00004651"/>
    </source>
</evidence>
<accession>A0ABR7X9V7</accession>
<comment type="subcellular location">
    <subcellularLocation>
        <location evidence="1">Cell membrane</location>
        <topology evidence="1">Multi-pass membrane protein</topology>
    </subcellularLocation>
</comment>
<dbReference type="PANTHER" id="PTHR30572:SF4">
    <property type="entry name" value="ABC TRANSPORTER PERMEASE YTRF"/>
    <property type="match status" value="1"/>
</dbReference>
<dbReference type="PANTHER" id="PTHR30572">
    <property type="entry name" value="MEMBRANE COMPONENT OF TRANSPORTER-RELATED"/>
    <property type="match status" value="1"/>
</dbReference>
<organism evidence="10 11">
    <name type="scientific">Mucilaginibacter rigui</name>
    <dbReference type="NCBI Taxonomy" id="534635"/>
    <lineage>
        <taxon>Bacteria</taxon>
        <taxon>Pseudomonadati</taxon>
        <taxon>Bacteroidota</taxon>
        <taxon>Sphingobacteriia</taxon>
        <taxon>Sphingobacteriales</taxon>
        <taxon>Sphingobacteriaceae</taxon>
        <taxon>Mucilaginibacter</taxon>
    </lineage>
</organism>
<keyword evidence="11" id="KW-1185">Reference proteome</keyword>
<evidence type="ECO:0000313" key="10">
    <source>
        <dbReference type="EMBL" id="MBD1386915.1"/>
    </source>
</evidence>
<evidence type="ECO:0000259" key="9">
    <source>
        <dbReference type="Pfam" id="PF12704"/>
    </source>
</evidence>
<evidence type="ECO:0000256" key="3">
    <source>
        <dbReference type="ARBA" id="ARBA00022692"/>
    </source>
</evidence>
<dbReference type="InterPro" id="IPR025857">
    <property type="entry name" value="MacB_PCD"/>
</dbReference>
<feature type="transmembrane region" description="Helical" evidence="7">
    <location>
        <begin position="16"/>
        <end position="41"/>
    </location>
</feature>
<keyword evidence="4 7" id="KW-1133">Transmembrane helix</keyword>
<name>A0ABR7X9V7_9SPHI</name>
<feature type="transmembrane region" description="Helical" evidence="7">
    <location>
        <begin position="351"/>
        <end position="375"/>
    </location>
</feature>
<evidence type="ECO:0000256" key="7">
    <source>
        <dbReference type="SAM" id="Phobius"/>
    </source>
</evidence>